<name>A0A926ED88_9FIRM</name>
<dbReference type="InterPro" id="IPR006119">
    <property type="entry name" value="Resolv_N"/>
</dbReference>
<dbReference type="Pfam" id="PF13408">
    <property type="entry name" value="Zn_ribbon_recom"/>
    <property type="match status" value="2"/>
</dbReference>
<evidence type="ECO:0000259" key="3">
    <source>
        <dbReference type="PROSITE" id="PS51737"/>
    </source>
</evidence>
<dbReference type="InterPro" id="IPR036162">
    <property type="entry name" value="Resolvase-like_N_sf"/>
</dbReference>
<keyword evidence="5" id="KW-1185">Reference proteome</keyword>
<dbReference type="InterPro" id="IPR050639">
    <property type="entry name" value="SSR_resolvase"/>
</dbReference>
<dbReference type="Pfam" id="PF07508">
    <property type="entry name" value="Recombinase"/>
    <property type="match status" value="1"/>
</dbReference>
<dbReference type="Proteomes" id="UP000660861">
    <property type="component" value="Unassembled WGS sequence"/>
</dbReference>
<dbReference type="InterPro" id="IPR025827">
    <property type="entry name" value="Zn_ribbon_recom_dom"/>
</dbReference>
<reference evidence="4" key="1">
    <citation type="submission" date="2020-08" db="EMBL/GenBank/DDBJ databases">
        <title>Genome public.</title>
        <authorList>
            <person name="Liu C."/>
            <person name="Sun Q."/>
        </authorList>
    </citation>
    <scope>NUCLEOTIDE SEQUENCE</scope>
    <source>
        <strain evidence="4">NSJ-54</strain>
    </source>
</reference>
<feature type="region of interest" description="Disordered" evidence="1">
    <location>
        <begin position="562"/>
        <end position="587"/>
    </location>
</feature>
<accession>A0A926ED88</accession>
<feature type="compositionally biased region" description="Basic and acidic residues" evidence="1">
    <location>
        <begin position="562"/>
        <end position="578"/>
    </location>
</feature>
<dbReference type="Pfam" id="PF00239">
    <property type="entry name" value="Resolvase"/>
    <property type="match status" value="1"/>
</dbReference>
<comment type="caution">
    <text evidence="4">The sequence shown here is derived from an EMBL/GenBank/DDBJ whole genome shotgun (WGS) entry which is preliminary data.</text>
</comment>
<evidence type="ECO:0000256" key="1">
    <source>
        <dbReference type="SAM" id="MobiDB-lite"/>
    </source>
</evidence>
<dbReference type="SMART" id="SM00857">
    <property type="entry name" value="Resolvase"/>
    <property type="match status" value="1"/>
</dbReference>
<dbReference type="GO" id="GO:0003677">
    <property type="term" value="F:DNA binding"/>
    <property type="evidence" value="ECO:0007669"/>
    <property type="project" value="InterPro"/>
</dbReference>
<dbReference type="GO" id="GO:0000150">
    <property type="term" value="F:DNA strand exchange activity"/>
    <property type="evidence" value="ECO:0007669"/>
    <property type="project" value="InterPro"/>
</dbReference>
<dbReference type="CDD" id="cd00338">
    <property type="entry name" value="Ser_Recombinase"/>
    <property type="match status" value="1"/>
</dbReference>
<dbReference type="Gene3D" id="3.40.50.1390">
    <property type="entry name" value="Resolvase, N-terminal catalytic domain"/>
    <property type="match status" value="1"/>
</dbReference>
<organism evidence="4 5">
    <name type="scientific">Zongyangia hominis</name>
    <dbReference type="NCBI Taxonomy" id="2763677"/>
    <lineage>
        <taxon>Bacteria</taxon>
        <taxon>Bacillati</taxon>
        <taxon>Bacillota</taxon>
        <taxon>Clostridia</taxon>
        <taxon>Eubacteriales</taxon>
        <taxon>Oscillospiraceae</taxon>
        <taxon>Zongyangia</taxon>
    </lineage>
</organism>
<evidence type="ECO:0000313" key="5">
    <source>
        <dbReference type="Proteomes" id="UP000660861"/>
    </source>
</evidence>
<dbReference type="SUPFAM" id="SSF53041">
    <property type="entry name" value="Resolvase-like"/>
    <property type="match status" value="1"/>
</dbReference>
<dbReference type="PROSITE" id="PS51737">
    <property type="entry name" value="RECOMBINASE_DNA_BIND"/>
    <property type="match status" value="1"/>
</dbReference>
<dbReference type="EMBL" id="JACRTC010000002">
    <property type="protein sequence ID" value="MBC8569991.1"/>
    <property type="molecule type" value="Genomic_DNA"/>
</dbReference>
<gene>
    <name evidence="4" type="ORF">H8709_04020</name>
</gene>
<dbReference type="PANTHER" id="PTHR30461">
    <property type="entry name" value="DNA-INVERTASE FROM LAMBDOID PROPHAGE"/>
    <property type="match status" value="1"/>
</dbReference>
<dbReference type="PROSITE" id="PS51736">
    <property type="entry name" value="RECOMBINASES_3"/>
    <property type="match status" value="1"/>
</dbReference>
<feature type="domain" description="Resolvase/invertase-type recombinase catalytic" evidence="2">
    <location>
        <begin position="19"/>
        <end position="167"/>
    </location>
</feature>
<dbReference type="AlphaFoldDB" id="A0A926ED88"/>
<sequence length="587" mass="67779">MRKINIIEPKVPQMPSRKMVAAYARVSMESERLQHSLSAQVSYYSSLIQQNPAWEYAGVYADDGITGTKTNDRTEFNRMIADCEAGKIDIILTKSISRFARNTVDLLNAVRHLKDLGISVQFEKEHIDSLSEDGELMLTLLASFAQEEVRSLSDNVKWGTRKRFEKGIPNGRFQIYGYRWDGDHLVVEPEEAKIVKLIYVNFLNGLSAESTEKQLEEMGVKSYKGQHFGNTSIRQILGNITYTGNLLFQKEYTVDPISKKSRKNQGELPQYWVENTHEAIIPMEVYQAVQEEKARRRELGVFANWSINTSCFTSKIKCGRCGKSYQRSNRKGRKDPDANYTVWICGTRRKTGNAQCQNKDIPEPMLKEACTAVLGLDEFDETVFSEQIDHIEIPAPYEMVFYFKDGRIVPHRWQSTMRKDCWTDERRAAKGRYVQEHQLGPNSSCFTSRIRCDQCGENYRRQRSRHKDGSFDSVWRCASSAKCSSPSIKEETLMALCAKAMGLDEFEETAFREQIACIHITAPYHLSIHFFDGHTFEAQWENKRKMPKHSEKRKQHMREVMIQKWRERHGESNDHSGDDQPVYGNAD</sequence>
<dbReference type="Gene3D" id="3.90.1750.20">
    <property type="entry name" value="Putative Large Serine Recombinase, Chain B, Domain 2"/>
    <property type="match status" value="1"/>
</dbReference>
<evidence type="ECO:0000259" key="2">
    <source>
        <dbReference type="PROSITE" id="PS51736"/>
    </source>
</evidence>
<dbReference type="RefSeq" id="WP_262397092.1">
    <property type="nucleotide sequence ID" value="NZ_JACRTC010000002.1"/>
</dbReference>
<dbReference type="PANTHER" id="PTHR30461:SF23">
    <property type="entry name" value="DNA RECOMBINASE-RELATED"/>
    <property type="match status" value="1"/>
</dbReference>
<dbReference type="InterPro" id="IPR011109">
    <property type="entry name" value="DNA_bind_recombinase_dom"/>
</dbReference>
<proteinExistence type="predicted"/>
<feature type="domain" description="Recombinase" evidence="3">
    <location>
        <begin position="175"/>
        <end position="299"/>
    </location>
</feature>
<dbReference type="InterPro" id="IPR038109">
    <property type="entry name" value="DNA_bind_recomb_sf"/>
</dbReference>
<evidence type="ECO:0000313" key="4">
    <source>
        <dbReference type="EMBL" id="MBC8569991.1"/>
    </source>
</evidence>
<protein>
    <submittedName>
        <fullName evidence="4">Recombinase family protein</fullName>
    </submittedName>
</protein>